<sequence length="149" mass="17361">MTPWSEIFGAELLGKDGVTKTKDALQNKKIVGIYFSSKRCLPCREFTPLLATVYEEIVEEHPEFEIVYVSSDKDDDEFTNYFHEMPWKALPFTCHDKRQELKDEYTTLIPWLVFLNEKGEFLTEDGRMIVSDALGDINQIWETLVSLNK</sequence>
<dbReference type="EMBL" id="GL376607">
    <property type="status" value="NOT_ANNOTATED_CDS"/>
    <property type="molecule type" value="Genomic_DNA"/>
</dbReference>
<dbReference type="PANTHER" id="PTHR46472">
    <property type="entry name" value="NUCLEOREDOXIN"/>
    <property type="match status" value="1"/>
</dbReference>
<evidence type="ECO:0000259" key="1">
    <source>
        <dbReference type="Pfam" id="PF13905"/>
    </source>
</evidence>
<reference evidence="3" key="2">
    <citation type="submission" date="2010-04" db="EMBL/GenBank/DDBJ databases">
        <authorList>
            <person name="Buell R."/>
            <person name="Hamilton J."/>
            <person name="Hostetler J."/>
        </authorList>
    </citation>
    <scope>NUCLEOTIDE SEQUENCE [LARGE SCALE GENOMIC DNA]</scope>
    <source>
        <strain evidence="3">DAOM:BR144</strain>
    </source>
</reference>
<organism evidence="2 3">
    <name type="scientific">Globisporangium ultimum (strain ATCC 200006 / CBS 805.95 / DAOM BR144)</name>
    <name type="common">Pythium ultimum</name>
    <dbReference type="NCBI Taxonomy" id="431595"/>
    <lineage>
        <taxon>Eukaryota</taxon>
        <taxon>Sar</taxon>
        <taxon>Stramenopiles</taxon>
        <taxon>Oomycota</taxon>
        <taxon>Peronosporomycetes</taxon>
        <taxon>Pythiales</taxon>
        <taxon>Pythiaceae</taxon>
        <taxon>Globisporangium</taxon>
    </lineage>
</organism>
<dbReference type="STRING" id="431595.K3X6Y8"/>
<dbReference type="PANTHER" id="PTHR46472:SF1">
    <property type="entry name" value="NUCLEOREDOXIN"/>
    <property type="match status" value="1"/>
</dbReference>
<dbReference type="AlphaFoldDB" id="K3X6Y8"/>
<dbReference type="Proteomes" id="UP000019132">
    <property type="component" value="Unassembled WGS sequence"/>
</dbReference>
<dbReference type="InterPro" id="IPR036249">
    <property type="entry name" value="Thioredoxin-like_sf"/>
</dbReference>
<evidence type="ECO:0000313" key="2">
    <source>
        <dbReference type="EnsemblProtists" id="PYU1_T012987"/>
    </source>
</evidence>
<keyword evidence="3" id="KW-1185">Reference proteome</keyword>
<dbReference type="GO" id="GO:0004791">
    <property type="term" value="F:thioredoxin-disulfide reductase (NADPH) activity"/>
    <property type="evidence" value="ECO:0007669"/>
    <property type="project" value="TreeGrafter"/>
</dbReference>
<dbReference type="GO" id="GO:0005634">
    <property type="term" value="C:nucleus"/>
    <property type="evidence" value="ECO:0007669"/>
    <property type="project" value="TreeGrafter"/>
</dbReference>
<dbReference type="GO" id="GO:0030178">
    <property type="term" value="P:negative regulation of Wnt signaling pathway"/>
    <property type="evidence" value="ECO:0007669"/>
    <property type="project" value="TreeGrafter"/>
</dbReference>
<dbReference type="Pfam" id="PF13905">
    <property type="entry name" value="Thioredoxin_8"/>
    <property type="match status" value="1"/>
</dbReference>
<dbReference type="eggNOG" id="KOG2501">
    <property type="taxonomic scope" value="Eukaryota"/>
</dbReference>
<accession>K3X6Y8</accession>
<feature type="domain" description="Thioredoxin-like fold" evidence="1">
    <location>
        <begin position="29"/>
        <end position="120"/>
    </location>
</feature>
<protein>
    <recommendedName>
        <fullName evidence="1">Thioredoxin-like fold domain-containing protein</fullName>
    </recommendedName>
</protein>
<name>K3X6Y8_GLOUD</name>
<dbReference type="InterPro" id="IPR012336">
    <property type="entry name" value="Thioredoxin-like_fold"/>
</dbReference>
<dbReference type="EnsemblProtists" id="PYU1_T012987">
    <property type="protein sequence ID" value="PYU1_T012987"/>
    <property type="gene ID" value="PYU1_G012960"/>
</dbReference>
<dbReference type="OMA" id="HEMPWKA"/>
<dbReference type="InParanoid" id="K3X6Y8"/>
<reference evidence="3" key="1">
    <citation type="journal article" date="2010" name="Genome Biol.">
        <title>Genome sequence of the necrotrophic plant pathogen Pythium ultimum reveals original pathogenicity mechanisms and effector repertoire.</title>
        <authorList>
            <person name="Levesque C.A."/>
            <person name="Brouwer H."/>
            <person name="Cano L."/>
            <person name="Hamilton J.P."/>
            <person name="Holt C."/>
            <person name="Huitema E."/>
            <person name="Raffaele S."/>
            <person name="Robideau G.P."/>
            <person name="Thines M."/>
            <person name="Win J."/>
            <person name="Zerillo M.M."/>
            <person name="Beakes G.W."/>
            <person name="Boore J.L."/>
            <person name="Busam D."/>
            <person name="Dumas B."/>
            <person name="Ferriera S."/>
            <person name="Fuerstenberg S.I."/>
            <person name="Gachon C.M."/>
            <person name="Gaulin E."/>
            <person name="Govers F."/>
            <person name="Grenville-Briggs L."/>
            <person name="Horner N."/>
            <person name="Hostetler J."/>
            <person name="Jiang R.H."/>
            <person name="Johnson J."/>
            <person name="Krajaejun T."/>
            <person name="Lin H."/>
            <person name="Meijer H.J."/>
            <person name="Moore B."/>
            <person name="Morris P."/>
            <person name="Phuntmart V."/>
            <person name="Puiu D."/>
            <person name="Shetty J."/>
            <person name="Stajich J.E."/>
            <person name="Tripathy S."/>
            <person name="Wawra S."/>
            <person name="van West P."/>
            <person name="Whitty B.R."/>
            <person name="Coutinho P.M."/>
            <person name="Henrissat B."/>
            <person name="Martin F."/>
            <person name="Thomas P.D."/>
            <person name="Tyler B.M."/>
            <person name="De Vries R.P."/>
            <person name="Kamoun S."/>
            <person name="Yandell M."/>
            <person name="Tisserat N."/>
            <person name="Buell C.R."/>
        </authorList>
    </citation>
    <scope>NUCLEOTIDE SEQUENCE</scope>
    <source>
        <strain evidence="3">DAOM:BR144</strain>
    </source>
</reference>
<dbReference type="Gene3D" id="3.40.30.10">
    <property type="entry name" value="Glutaredoxin"/>
    <property type="match status" value="1"/>
</dbReference>
<evidence type="ECO:0000313" key="3">
    <source>
        <dbReference type="Proteomes" id="UP000019132"/>
    </source>
</evidence>
<reference evidence="2" key="3">
    <citation type="submission" date="2015-02" db="UniProtKB">
        <authorList>
            <consortium name="EnsemblProtists"/>
        </authorList>
    </citation>
    <scope>IDENTIFICATION</scope>
    <source>
        <strain evidence="2">DAOM BR144</strain>
    </source>
</reference>
<dbReference type="GO" id="GO:0031397">
    <property type="term" value="P:negative regulation of protein ubiquitination"/>
    <property type="evidence" value="ECO:0007669"/>
    <property type="project" value="TreeGrafter"/>
</dbReference>
<proteinExistence type="predicted"/>
<dbReference type="SUPFAM" id="SSF52833">
    <property type="entry name" value="Thioredoxin-like"/>
    <property type="match status" value="1"/>
</dbReference>
<dbReference type="HOGENOM" id="CLU_116457_1_1_1"/>
<dbReference type="VEuPathDB" id="FungiDB:PYU1_G012960"/>